<proteinExistence type="predicted"/>
<dbReference type="Proteomes" id="UP001141253">
    <property type="component" value="Chromosome 6"/>
</dbReference>
<gene>
    <name evidence="1" type="ORF">OIU77_030956</name>
</gene>
<evidence type="ECO:0000313" key="2">
    <source>
        <dbReference type="Proteomes" id="UP001141253"/>
    </source>
</evidence>
<reference evidence="1" key="2">
    <citation type="journal article" date="2023" name="Int. J. Mol. Sci.">
        <title>De Novo Assembly and Annotation of 11 Diverse Shrub Willow (Salix) Genomes Reveals Novel Gene Organization in Sex-Linked Regions.</title>
        <authorList>
            <person name="Hyden B."/>
            <person name="Feng K."/>
            <person name="Yates T.B."/>
            <person name="Jawdy S."/>
            <person name="Cereghino C."/>
            <person name="Smart L.B."/>
            <person name="Muchero W."/>
        </authorList>
    </citation>
    <scope>NUCLEOTIDE SEQUENCE</scope>
    <source>
        <tissue evidence="1">Shoot tip</tissue>
    </source>
</reference>
<keyword evidence="2" id="KW-1185">Reference proteome</keyword>
<comment type="caution">
    <text evidence="1">The sequence shown here is derived from an EMBL/GenBank/DDBJ whole genome shotgun (WGS) entry which is preliminary data.</text>
</comment>
<organism evidence="1 2">
    <name type="scientific">Salix suchowensis</name>
    <dbReference type="NCBI Taxonomy" id="1278906"/>
    <lineage>
        <taxon>Eukaryota</taxon>
        <taxon>Viridiplantae</taxon>
        <taxon>Streptophyta</taxon>
        <taxon>Embryophyta</taxon>
        <taxon>Tracheophyta</taxon>
        <taxon>Spermatophyta</taxon>
        <taxon>Magnoliopsida</taxon>
        <taxon>eudicotyledons</taxon>
        <taxon>Gunneridae</taxon>
        <taxon>Pentapetalae</taxon>
        <taxon>rosids</taxon>
        <taxon>fabids</taxon>
        <taxon>Malpighiales</taxon>
        <taxon>Salicaceae</taxon>
        <taxon>Saliceae</taxon>
        <taxon>Salix</taxon>
    </lineage>
</organism>
<protein>
    <submittedName>
        <fullName evidence="1">Uncharacterized protein</fullName>
    </submittedName>
</protein>
<reference evidence="1" key="1">
    <citation type="submission" date="2022-10" db="EMBL/GenBank/DDBJ databases">
        <authorList>
            <person name="Hyden B.L."/>
            <person name="Feng K."/>
            <person name="Yates T."/>
            <person name="Jawdy S."/>
            <person name="Smart L.B."/>
            <person name="Muchero W."/>
        </authorList>
    </citation>
    <scope>NUCLEOTIDE SEQUENCE</scope>
    <source>
        <tissue evidence="1">Shoot tip</tissue>
    </source>
</reference>
<dbReference type="EMBL" id="JAPFFI010000009">
    <property type="protein sequence ID" value="KAJ6382404.1"/>
    <property type="molecule type" value="Genomic_DNA"/>
</dbReference>
<name>A0ABQ9BDS5_9ROSI</name>
<feature type="non-terminal residue" evidence="1">
    <location>
        <position position="38"/>
    </location>
</feature>
<sequence>MKPLAKYLKVAELGDINHGHTILGCLVFDILWDHGPEL</sequence>
<evidence type="ECO:0000313" key="1">
    <source>
        <dbReference type="EMBL" id="KAJ6382404.1"/>
    </source>
</evidence>
<accession>A0ABQ9BDS5</accession>